<dbReference type="Pfam" id="PF16870">
    <property type="entry name" value="OxoGdeHyase_C"/>
    <property type="match status" value="1"/>
</dbReference>
<accession>A0A6J5YLQ5</accession>
<evidence type="ECO:0000313" key="6">
    <source>
        <dbReference type="EMBL" id="CAB4331241.1"/>
    </source>
</evidence>
<dbReference type="InterPro" id="IPR042179">
    <property type="entry name" value="KGD_C_sf"/>
</dbReference>
<feature type="region of interest" description="Disordered" evidence="4">
    <location>
        <begin position="78"/>
        <end position="109"/>
    </location>
</feature>
<dbReference type="GO" id="GO:0030976">
    <property type="term" value="F:thiamine pyrophosphate binding"/>
    <property type="evidence" value="ECO:0007669"/>
    <property type="project" value="InterPro"/>
</dbReference>
<feature type="compositionally biased region" description="Basic and acidic residues" evidence="4">
    <location>
        <begin position="93"/>
        <end position="109"/>
    </location>
</feature>
<dbReference type="GO" id="GO:0004591">
    <property type="term" value="F:oxoglutarate dehydrogenase (succinyl-transferring) activity"/>
    <property type="evidence" value="ECO:0007669"/>
    <property type="project" value="TreeGrafter"/>
</dbReference>
<feature type="domain" description="2-oxoglutarate dehydrogenase E1 component/KDG C-terminal" evidence="5">
    <location>
        <begin position="2"/>
        <end position="107"/>
    </location>
</feature>
<protein>
    <submittedName>
        <fullName evidence="6">Unannotated protein</fullName>
    </submittedName>
</protein>
<keyword evidence="2" id="KW-0560">Oxidoreductase</keyword>
<keyword evidence="3" id="KW-0786">Thiamine pyrophosphate</keyword>
<comment type="cofactor">
    <cofactor evidence="1">
        <name>thiamine diphosphate</name>
        <dbReference type="ChEBI" id="CHEBI:58937"/>
    </cofactor>
</comment>
<dbReference type="Gene3D" id="3.40.50.11610">
    <property type="entry name" value="Multifunctional 2-oxoglutarate metabolism enzyme, C-terminal domain"/>
    <property type="match status" value="1"/>
</dbReference>
<gene>
    <name evidence="6" type="ORF">UFOPK4028_00187</name>
</gene>
<dbReference type="PANTHER" id="PTHR23152:SF4">
    <property type="entry name" value="2-OXOADIPATE DEHYDROGENASE COMPLEX COMPONENT E1"/>
    <property type="match status" value="1"/>
</dbReference>
<evidence type="ECO:0000259" key="5">
    <source>
        <dbReference type="Pfam" id="PF16870"/>
    </source>
</evidence>
<dbReference type="EMBL" id="CAESAC010000013">
    <property type="protein sequence ID" value="CAB4331241.1"/>
    <property type="molecule type" value="Genomic_DNA"/>
</dbReference>
<evidence type="ECO:0000256" key="4">
    <source>
        <dbReference type="SAM" id="MobiDB-lite"/>
    </source>
</evidence>
<dbReference type="InterPro" id="IPR031717">
    <property type="entry name" value="ODO-1/KGD_C"/>
</dbReference>
<dbReference type="AlphaFoldDB" id="A0A6J5YLQ5"/>
<organism evidence="6">
    <name type="scientific">freshwater metagenome</name>
    <dbReference type="NCBI Taxonomy" id="449393"/>
    <lineage>
        <taxon>unclassified sequences</taxon>
        <taxon>metagenomes</taxon>
        <taxon>ecological metagenomes</taxon>
    </lineage>
</organism>
<dbReference type="GO" id="GO:0006099">
    <property type="term" value="P:tricarboxylic acid cycle"/>
    <property type="evidence" value="ECO:0007669"/>
    <property type="project" value="TreeGrafter"/>
</dbReference>
<sequence length="109" mass="12276">MLAERDKLGEHSTAIARVEQLYPLPIEEIIAEAKKHPKASLLWVQDEPANQGPWPFVSLTVSEAFVAHEELNGRSLRRVSRRATASPATGNHHLHEEEEKALMTEAFTR</sequence>
<dbReference type="PANTHER" id="PTHR23152">
    <property type="entry name" value="2-OXOGLUTARATE DEHYDROGENASE"/>
    <property type="match status" value="1"/>
</dbReference>
<dbReference type="GO" id="GO:0045252">
    <property type="term" value="C:oxoglutarate dehydrogenase complex"/>
    <property type="evidence" value="ECO:0007669"/>
    <property type="project" value="TreeGrafter"/>
</dbReference>
<evidence type="ECO:0000256" key="3">
    <source>
        <dbReference type="ARBA" id="ARBA00023052"/>
    </source>
</evidence>
<dbReference type="InterPro" id="IPR011603">
    <property type="entry name" value="2oxoglutarate_DH_E1"/>
</dbReference>
<name>A0A6J5YLQ5_9ZZZZ</name>
<reference evidence="6" key="1">
    <citation type="submission" date="2020-05" db="EMBL/GenBank/DDBJ databases">
        <authorList>
            <person name="Chiriac C."/>
            <person name="Salcher M."/>
            <person name="Ghai R."/>
            <person name="Kavagutti S V."/>
        </authorList>
    </citation>
    <scope>NUCLEOTIDE SEQUENCE</scope>
</reference>
<dbReference type="GO" id="GO:0005829">
    <property type="term" value="C:cytosol"/>
    <property type="evidence" value="ECO:0007669"/>
    <property type="project" value="TreeGrafter"/>
</dbReference>
<evidence type="ECO:0000256" key="1">
    <source>
        <dbReference type="ARBA" id="ARBA00001964"/>
    </source>
</evidence>
<evidence type="ECO:0000256" key="2">
    <source>
        <dbReference type="ARBA" id="ARBA00023002"/>
    </source>
</evidence>
<proteinExistence type="predicted"/>